<dbReference type="Gene3D" id="1.10.10.10">
    <property type="entry name" value="Winged helix-like DNA-binding domain superfamily/Winged helix DNA-binding domain"/>
    <property type="match status" value="1"/>
</dbReference>
<accession>A0ABV6NWP3</accession>
<evidence type="ECO:0000256" key="3">
    <source>
        <dbReference type="ARBA" id="ARBA00022691"/>
    </source>
</evidence>
<dbReference type="Pfam" id="PF00891">
    <property type="entry name" value="Methyltransf_2"/>
    <property type="match status" value="1"/>
</dbReference>
<dbReference type="InterPro" id="IPR016461">
    <property type="entry name" value="COMT-like"/>
</dbReference>
<proteinExistence type="predicted"/>
<organism evidence="6 7">
    <name type="scientific">Plantactinospora siamensis</name>
    <dbReference type="NCBI Taxonomy" id="555372"/>
    <lineage>
        <taxon>Bacteria</taxon>
        <taxon>Bacillati</taxon>
        <taxon>Actinomycetota</taxon>
        <taxon>Actinomycetes</taxon>
        <taxon>Micromonosporales</taxon>
        <taxon>Micromonosporaceae</taxon>
        <taxon>Plantactinospora</taxon>
    </lineage>
</organism>
<dbReference type="InterPro" id="IPR029063">
    <property type="entry name" value="SAM-dependent_MTases_sf"/>
</dbReference>
<feature type="domain" description="O-methyltransferase dimerisation" evidence="5">
    <location>
        <begin position="20"/>
        <end position="93"/>
    </location>
</feature>
<dbReference type="InterPro" id="IPR001077">
    <property type="entry name" value="COMT_C"/>
</dbReference>
<dbReference type="PROSITE" id="PS51683">
    <property type="entry name" value="SAM_OMT_II"/>
    <property type="match status" value="1"/>
</dbReference>
<evidence type="ECO:0000256" key="1">
    <source>
        <dbReference type="ARBA" id="ARBA00022603"/>
    </source>
</evidence>
<dbReference type="SUPFAM" id="SSF46785">
    <property type="entry name" value="Winged helix' DNA-binding domain"/>
    <property type="match status" value="1"/>
</dbReference>
<protein>
    <submittedName>
        <fullName evidence="6">Methyltransferase</fullName>
    </submittedName>
</protein>
<evidence type="ECO:0000313" key="7">
    <source>
        <dbReference type="Proteomes" id="UP001589894"/>
    </source>
</evidence>
<sequence length="340" mass="37279">MTTTLTINDRDPQSILRLGTAFCEAKALLTGLEVRLFDHLHEAGPLAAAAIAERLSLHLRGVPHFLDLLVTMNVLTRSEDGYANSPATDRYLVRSEPSYLGGFLERANHNLYPAWGRLGEALRTGRQQSAADYREMIKNPRALRRFLDMMDALTNRIGPELADAVDWSEVRTVVDVGGARGNLLSHVVKANPHLSGIVFDLPEDAEPFAEHVAALGLTERMRFEPGSFFTDPLPAADAVVIGHVLHDWSPQERAMLVGKAFEALTPGGFLVIYDPMVDHELSHPENLVVSLDMLLTTDGGSEYSPEEARGWLRDAGFVSVTERPLADSDTLLVARKPAAA</sequence>
<dbReference type="EMBL" id="JBHLUE010000011">
    <property type="protein sequence ID" value="MFC0565181.1"/>
    <property type="molecule type" value="Genomic_DNA"/>
</dbReference>
<keyword evidence="7" id="KW-1185">Reference proteome</keyword>
<gene>
    <name evidence="6" type="ORF">ACFFHU_13680</name>
</gene>
<keyword evidence="3" id="KW-0949">S-adenosyl-L-methionine</keyword>
<dbReference type="PIRSF" id="PIRSF005739">
    <property type="entry name" value="O-mtase"/>
    <property type="match status" value="1"/>
</dbReference>
<reference evidence="6 7" key="1">
    <citation type="submission" date="2024-09" db="EMBL/GenBank/DDBJ databases">
        <authorList>
            <person name="Sun Q."/>
            <person name="Mori K."/>
        </authorList>
    </citation>
    <scope>NUCLEOTIDE SEQUENCE [LARGE SCALE GENOMIC DNA]</scope>
    <source>
        <strain evidence="6 7">TBRC 2205</strain>
    </source>
</reference>
<dbReference type="InterPro" id="IPR036390">
    <property type="entry name" value="WH_DNA-bd_sf"/>
</dbReference>
<dbReference type="PANTHER" id="PTHR43712:SF2">
    <property type="entry name" value="O-METHYLTRANSFERASE CICE"/>
    <property type="match status" value="1"/>
</dbReference>
<dbReference type="PANTHER" id="PTHR43712">
    <property type="entry name" value="PUTATIVE (AFU_ORTHOLOGUE AFUA_4G14580)-RELATED"/>
    <property type="match status" value="1"/>
</dbReference>
<keyword evidence="2" id="KW-0808">Transferase</keyword>
<dbReference type="RefSeq" id="WP_377338779.1">
    <property type="nucleotide sequence ID" value="NZ_JBHLUE010000011.1"/>
</dbReference>
<dbReference type="Gene3D" id="3.40.50.150">
    <property type="entry name" value="Vaccinia Virus protein VP39"/>
    <property type="match status" value="1"/>
</dbReference>
<dbReference type="CDD" id="cd02440">
    <property type="entry name" value="AdoMet_MTases"/>
    <property type="match status" value="1"/>
</dbReference>
<dbReference type="InterPro" id="IPR012967">
    <property type="entry name" value="COMT_dimerisation"/>
</dbReference>
<dbReference type="Proteomes" id="UP001589894">
    <property type="component" value="Unassembled WGS sequence"/>
</dbReference>
<dbReference type="Pfam" id="PF08100">
    <property type="entry name" value="Dimerisation"/>
    <property type="match status" value="1"/>
</dbReference>
<evidence type="ECO:0000259" key="4">
    <source>
        <dbReference type="Pfam" id="PF00891"/>
    </source>
</evidence>
<dbReference type="GO" id="GO:0032259">
    <property type="term" value="P:methylation"/>
    <property type="evidence" value="ECO:0007669"/>
    <property type="project" value="UniProtKB-KW"/>
</dbReference>
<evidence type="ECO:0000256" key="2">
    <source>
        <dbReference type="ARBA" id="ARBA00022679"/>
    </source>
</evidence>
<comment type="caution">
    <text evidence="6">The sequence shown here is derived from an EMBL/GenBank/DDBJ whole genome shotgun (WGS) entry which is preliminary data.</text>
</comment>
<evidence type="ECO:0000313" key="6">
    <source>
        <dbReference type="EMBL" id="MFC0565181.1"/>
    </source>
</evidence>
<dbReference type="SUPFAM" id="SSF53335">
    <property type="entry name" value="S-adenosyl-L-methionine-dependent methyltransferases"/>
    <property type="match status" value="1"/>
</dbReference>
<dbReference type="InterPro" id="IPR036388">
    <property type="entry name" value="WH-like_DNA-bd_sf"/>
</dbReference>
<evidence type="ECO:0000259" key="5">
    <source>
        <dbReference type="Pfam" id="PF08100"/>
    </source>
</evidence>
<feature type="domain" description="O-methyltransferase C-terminal" evidence="4">
    <location>
        <begin position="115"/>
        <end position="317"/>
    </location>
</feature>
<name>A0ABV6NWP3_9ACTN</name>
<keyword evidence="1 6" id="KW-0489">Methyltransferase</keyword>
<dbReference type="GO" id="GO:0008168">
    <property type="term" value="F:methyltransferase activity"/>
    <property type="evidence" value="ECO:0007669"/>
    <property type="project" value="UniProtKB-KW"/>
</dbReference>